<dbReference type="Pfam" id="PF01653">
    <property type="entry name" value="DNA_ligase_aden"/>
    <property type="match status" value="1"/>
</dbReference>
<dbReference type="NCBIfam" id="TIGR00575">
    <property type="entry name" value="dnlj"/>
    <property type="match status" value="1"/>
</dbReference>
<feature type="binding site" evidence="14">
    <location>
        <position position="137"/>
    </location>
    <ligand>
        <name>NAD(+)</name>
        <dbReference type="ChEBI" id="CHEBI:57540"/>
    </ligand>
</feature>
<evidence type="ECO:0000256" key="8">
    <source>
        <dbReference type="ARBA" id="ARBA00022833"/>
    </source>
</evidence>
<evidence type="ECO:0000256" key="4">
    <source>
        <dbReference type="ARBA" id="ARBA00022598"/>
    </source>
</evidence>
<dbReference type="AlphaFoldDB" id="A0A1F8EBB0"/>
<dbReference type="SMART" id="SM00292">
    <property type="entry name" value="BRCT"/>
    <property type="match status" value="1"/>
</dbReference>
<dbReference type="GO" id="GO:0003911">
    <property type="term" value="F:DNA ligase (NAD+) activity"/>
    <property type="evidence" value="ECO:0007669"/>
    <property type="project" value="UniProtKB-UniRule"/>
</dbReference>
<gene>
    <name evidence="14" type="primary">ligA</name>
    <name evidence="18" type="ORF">A2735_02965</name>
</gene>
<dbReference type="GO" id="GO:0003677">
    <property type="term" value="F:DNA binding"/>
    <property type="evidence" value="ECO:0007669"/>
    <property type="project" value="InterPro"/>
</dbReference>
<feature type="binding site" evidence="14">
    <location>
        <position position="421"/>
    </location>
    <ligand>
        <name>Zn(2+)</name>
        <dbReference type="ChEBI" id="CHEBI:29105"/>
    </ligand>
</feature>
<evidence type="ECO:0000256" key="9">
    <source>
        <dbReference type="ARBA" id="ARBA00022842"/>
    </source>
</evidence>
<dbReference type="Pfam" id="PF00533">
    <property type="entry name" value="BRCT"/>
    <property type="match status" value="1"/>
</dbReference>
<feature type="region of interest" description="Disordered" evidence="16">
    <location>
        <begin position="187"/>
        <end position="207"/>
    </location>
</feature>
<dbReference type="SUPFAM" id="SSF56091">
    <property type="entry name" value="DNA ligase/mRNA capping enzyme, catalytic domain"/>
    <property type="match status" value="1"/>
</dbReference>
<feature type="binding site" evidence="14">
    <location>
        <position position="114"/>
    </location>
    <ligand>
        <name>NAD(+)</name>
        <dbReference type="ChEBI" id="CHEBI:57540"/>
    </ligand>
</feature>
<dbReference type="FunFam" id="1.10.150.20:FF:000006">
    <property type="entry name" value="DNA ligase"/>
    <property type="match status" value="1"/>
</dbReference>
<dbReference type="GO" id="GO:0046872">
    <property type="term" value="F:metal ion binding"/>
    <property type="evidence" value="ECO:0007669"/>
    <property type="project" value="UniProtKB-KW"/>
</dbReference>
<feature type="binding site" evidence="14">
    <location>
        <position position="173"/>
    </location>
    <ligand>
        <name>NAD(+)</name>
        <dbReference type="ChEBI" id="CHEBI:57540"/>
    </ligand>
</feature>
<dbReference type="Gene3D" id="1.10.287.610">
    <property type="entry name" value="Helix hairpin bin"/>
    <property type="match status" value="1"/>
</dbReference>
<dbReference type="InterPro" id="IPR018239">
    <property type="entry name" value="DNA_ligase_AS"/>
</dbReference>
<feature type="binding site" evidence="14">
    <location>
        <position position="418"/>
    </location>
    <ligand>
        <name>Zn(2+)</name>
        <dbReference type="ChEBI" id="CHEBI:29105"/>
    </ligand>
</feature>
<dbReference type="PIRSF" id="PIRSF001604">
    <property type="entry name" value="LigA"/>
    <property type="match status" value="1"/>
</dbReference>
<feature type="domain" description="BRCT" evidence="17">
    <location>
        <begin position="603"/>
        <end position="676"/>
    </location>
</feature>
<dbReference type="Gene3D" id="6.20.10.30">
    <property type="match status" value="1"/>
</dbReference>
<reference evidence="18 19" key="1">
    <citation type="journal article" date="2016" name="Nat. Commun.">
        <title>Thousands of microbial genomes shed light on interconnected biogeochemical processes in an aquifer system.</title>
        <authorList>
            <person name="Anantharaman K."/>
            <person name="Brown C.T."/>
            <person name="Hug L.A."/>
            <person name="Sharon I."/>
            <person name="Castelle C.J."/>
            <person name="Probst A.J."/>
            <person name="Thomas B.C."/>
            <person name="Singh A."/>
            <person name="Wilkins M.J."/>
            <person name="Karaoz U."/>
            <person name="Brodie E.L."/>
            <person name="Williams K.H."/>
            <person name="Hubbard S.S."/>
            <person name="Banfield J.F."/>
        </authorList>
    </citation>
    <scope>NUCLEOTIDE SEQUENCE [LARGE SCALE GENOMIC DNA]</scope>
</reference>
<dbReference type="SMART" id="SM00278">
    <property type="entry name" value="HhH1"/>
    <property type="match status" value="2"/>
</dbReference>
<feature type="binding site" evidence="14">
    <location>
        <begin position="34"/>
        <end position="38"/>
    </location>
    <ligand>
        <name>NAD(+)</name>
        <dbReference type="ChEBI" id="CHEBI:57540"/>
    </ligand>
</feature>
<dbReference type="FunFam" id="2.40.50.140:FF:000012">
    <property type="entry name" value="DNA ligase"/>
    <property type="match status" value="1"/>
</dbReference>
<comment type="catalytic activity">
    <reaction evidence="12 14 15">
        <text>NAD(+) + (deoxyribonucleotide)n-3'-hydroxyl + 5'-phospho-(deoxyribonucleotide)m = (deoxyribonucleotide)n+m + AMP + beta-nicotinamide D-nucleotide.</text>
        <dbReference type="EC" id="6.5.1.2"/>
    </reaction>
</comment>
<evidence type="ECO:0000256" key="11">
    <source>
        <dbReference type="ARBA" id="ARBA00023204"/>
    </source>
</evidence>
<dbReference type="InterPro" id="IPR013839">
    <property type="entry name" value="DNAligase_adenylation"/>
</dbReference>
<keyword evidence="6 14" id="KW-0479">Metal-binding</keyword>
<keyword evidence="14" id="KW-0464">Manganese</keyword>
<name>A0A1F8EBB0_9BACT</name>
<evidence type="ECO:0000256" key="2">
    <source>
        <dbReference type="ARBA" id="ARBA00012722"/>
    </source>
</evidence>
<feature type="binding site" evidence="14">
    <location>
        <position position="436"/>
    </location>
    <ligand>
        <name>Zn(2+)</name>
        <dbReference type="ChEBI" id="CHEBI:29105"/>
    </ligand>
</feature>
<keyword evidence="10 14" id="KW-0520">NAD</keyword>
<dbReference type="NCBIfam" id="NF005932">
    <property type="entry name" value="PRK07956.1"/>
    <property type="match status" value="1"/>
</dbReference>
<comment type="caution">
    <text evidence="18">The sequence shown here is derived from an EMBL/GenBank/DDBJ whole genome shotgun (WGS) entry which is preliminary data.</text>
</comment>
<evidence type="ECO:0000256" key="14">
    <source>
        <dbReference type="HAMAP-Rule" id="MF_01588"/>
    </source>
</evidence>
<comment type="caution">
    <text evidence="14">Lacks conserved residue(s) required for the propagation of feature annotation.</text>
</comment>
<dbReference type="EMBL" id="MGJA01000007">
    <property type="protein sequence ID" value="OGM97897.1"/>
    <property type="molecule type" value="Genomic_DNA"/>
</dbReference>
<dbReference type="InterPro" id="IPR036420">
    <property type="entry name" value="BRCT_dom_sf"/>
</dbReference>
<dbReference type="PANTHER" id="PTHR23389">
    <property type="entry name" value="CHROMOSOME TRANSMISSION FIDELITY FACTOR 18"/>
    <property type="match status" value="1"/>
</dbReference>
<dbReference type="Gene3D" id="3.40.50.10190">
    <property type="entry name" value="BRCT domain"/>
    <property type="match status" value="1"/>
</dbReference>
<dbReference type="SUPFAM" id="SSF52113">
    <property type="entry name" value="BRCT domain"/>
    <property type="match status" value="1"/>
</dbReference>
<comment type="cofactor">
    <cofactor evidence="14">
        <name>Mg(2+)</name>
        <dbReference type="ChEBI" id="CHEBI:18420"/>
    </cofactor>
    <cofactor evidence="14">
        <name>Mn(2+)</name>
        <dbReference type="ChEBI" id="CHEBI:29035"/>
    </cofactor>
</comment>
<dbReference type="SUPFAM" id="SSF50249">
    <property type="entry name" value="Nucleic acid-binding proteins"/>
    <property type="match status" value="1"/>
</dbReference>
<dbReference type="PROSITE" id="PS01056">
    <property type="entry name" value="DNA_LIGASE_N2"/>
    <property type="match status" value="1"/>
</dbReference>
<dbReference type="InterPro" id="IPR003583">
    <property type="entry name" value="Hlx-hairpin-Hlx_DNA-bd_motif"/>
</dbReference>
<dbReference type="PROSITE" id="PS50172">
    <property type="entry name" value="BRCT"/>
    <property type="match status" value="1"/>
</dbReference>
<comment type="function">
    <text evidence="1 14">DNA ligase that catalyzes the formation of phosphodiester linkages between 5'-phosphoryl and 3'-hydroxyl groups in double-stranded DNA using NAD as a coenzyme and as the energy source for the reaction. It is essential for DNA replication and repair of damaged DNA.</text>
</comment>
<dbReference type="EC" id="6.5.1.2" evidence="2 14"/>
<evidence type="ECO:0000256" key="3">
    <source>
        <dbReference type="ARBA" id="ARBA00013308"/>
    </source>
</evidence>
<dbReference type="Pfam" id="PF03120">
    <property type="entry name" value="OB_DNA_ligase"/>
    <property type="match status" value="1"/>
</dbReference>
<feature type="binding site" evidence="14">
    <location>
        <position position="441"/>
    </location>
    <ligand>
        <name>Zn(2+)</name>
        <dbReference type="ChEBI" id="CHEBI:29105"/>
    </ligand>
</feature>
<dbReference type="HAMAP" id="MF_01588">
    <property type="entry name" value="DNA_ligase_A"/>
    <property type="match status" value="1"/>
</dbReference>
<keyword evidence="9 14" id="KW-0460">Magnesium</keyword>
<dbReference type="FunFam" id="1.10.150.20:FF:000007">
    <property type="entry name" value="DNA ligase"/>
    <property type="match status" value="1"/>
</dbReference>
<dbReference type="InterPro" id="IPR041663">
    <property type="entry name" value="DisA/LigA_HHH"/>
</dbReference>
<evidence type="ECO:0000256" key="5">
    <source>
        <dbReference type="ARBA" id="ARBA00022705"/>
    </source>
</evidence>
<sequence>MNKIQAIKRIEKLRALISHYQYLYHTLDAPEISDAAFDTLVHELVDLEKEFPYMTPADSPTQRVGGQPLKEFKKVEHVSRMNSLNDAFSQEDVQKWLDRLANLDVKNIPEFYCDLKMDGLAVELKYVDGVFVQGSTRGDGLIGEDITQNLKTIKSIPLKLNSPTSGEIYIRGEVFLTKKEFERINKEQEEKGGKTRPNGRNHSVGRVYANPRNLAAGSLRQLDSSITASRKLNFYAYDLIDADNKFQTKKDKYETLNTWGVATNPDGKVVQTIEEIQKFRDRWEKERGQLDYELDGVVISINDNRLYEQAGVVGKAPRGGIAYKFAPKEAQTIVEDIQVQVGRTGVLTPVAHLKPVSIGGTTVSRATLHNTDEIERLGVKIGDTVMVGRAGDVIPDILQVLPVLRTGKEKDFHLPKKCPVCNTPIKKEAKQVASYCPNTDCPARQRETIYHFCSRNALNIDGVGPKIIDALMDAGLVQDYADLFTLKIEDIQNLDRFAEVSSANTIKAIAERKNVPLARFIYGLGIMHVGEETARVLAQHFHTLKKISEASEEALTAVEDVGPVVAQSIFEWFNRPYHQNILKKFEKAGLKIIEDKGIVRGKLFGKTFVITGTLDSMSREEAGQKIRSLGGKVSSSVSKETSYILSGSDPGSKYDKAEKLNVKILDEQEFLKMLHF</sequence>
<evidence type="ECO:0000256" key="13">
    <source>
        <dbReference type="ARBA" id="ARBA00060881"/>
    </source>
</evidence>
<feature type="binding site" evidence="14">
    <location>
        <position position="324"/>
    </location>
    <ligand>
        <name>NAD(+)</name>
        <dbReference type="ChEBI" id="CHEBI:57540"/>
    </ligand>
</feature>
<evidence type="ECO:0000313" key="18">
    <source>
        <dbReference type="EMBL" id="OGM97897.1"/>
    </source>
</evidence>
<dbReference type="Pfam" id="PF12826">
    <property type="entry name" value="HHH_2"/>
    <property type="match status" value="1"/>
</dbReference>
<feature type="binding site" evidence="14">
    <location>
        <begin position="83"/>
        <end position="84"/>
    </location>
    <ligand>
        <name>NAD(+)</name>
        <dbReference type="ChEBI" id="CHEBI:57540"/>
    </ligand>
</feature>
<evidence type="ECO:0000313" key="19">
    <source>
        <dbReference type="Proteomes" id="UP000178520"/>
    </source>
</evidence>
<dbReference type="Proteomes" id="UP000178520">
    <property type="component" value="Unassembled WGS sequence"/>
</dbReference>
<evidence type="ECO:0000256" key="15">
    <source>
        <dbReference type="RuleBase" id="RU000618"/>
    </source>
</evidence>
<keyword evidence="5 14" id="KW-0235">DNA replication</keyword>
<keyword evidence="8 14" id="KW-0862">Zinc</keyword>
<evidence type="ECO:0000256" key="16">
    <source>
        <dbReference type="SAM" id="MobiDB-lite"/>
    </source>
</evidence>
<dbReference type="CDD" id="cd00114">
    <property type="entry name" value="LIGANc"/>
    <property type="match status" value="1"/>
</dbReference>
<keyword evidence="4 14" id="KW-0436">Ligase</keyword>
<feature type="active site" description="N6-AMP-lysine intermediate" evidence="14">
    <location>
        <position position="116"/>
    </location>
</feature>
<dbReference type="CDD" id="cd17748">
    <property type="entry name" value="BRCT_DNA_ligase_like"/>
    <property type="match status" value="1"/>
</dbReference>
<dbReference type="Gene3D" id="3.30.470.30">
    <property type="entry name" value="DNA ligase/mRNA capping enzyme"/>
    <property type="match status" value="1"/>
</dbReference>
<dbReference type="InterPro" id="IPR010994">
    <property type="entry name" value="RuvA_2-like"/>
</dbReference>
<dbReference type="InterPro" id="IPR004150">
    <property type="entry name" value="NAD_DNA_ligase_OB"/>
</dbReference>
<dbReference type="Pfam" id="PF03119">
    <property type="entry name" value="DNA_ligase_ZBD"/>
    <property type="match status" value="1"/>
</dbReference>
<evidence type="ECO:0000256" key="10">
    <source>
        <dbReference type="ARBA" id="ARBA00023027"/>
    </source>
</evidence>
<evidence type="ECO:0000256" key="12">
    <source>
        <dbReference type="ARBA" id="ARBA00034005"/>
    </source>
</evidence>
<dbReference type="SMART" id="SM00532">
    <property type="entry name" value="LIGANc"/>
    <property type="match status" value="1"/>
</dbReference>
<dbReference type="PROSITE" id="PS01055">
    <property type="entry name" value="DNA_LIGASE_N1"/>
    <property type="match status" value="1"/>
</dbReference>
<organism evidence="18 19">
    <name type="scientific">Candidatus Yanofskybacteria bacterium RIFCSPHIGHO2_01_FULL_41_21</name>
    <dbReference type="NCBI Taxonomy" id="1802660"/>
    <lineage>
        <taxon>Bacteria</taxon>
        <taxon>Candidatus Yanofskyibacteriota</taxon>
    </lineage>
</organism>
<dbReference type="Gene3D" id="2.40.50.140">
    <property type="entry name" value="Nucleic acid-binding proteins"/>
    <property type="match status" value="1"/>
</dbReference>
<accession>A0A1F8EBB0</accession>
<proteinExistence type="inferred from homology"/>
<dbReference type="GO" id="GO:0006260">
    <property type="term" value="P:DNA replication"/>
    <property type="evidence" value="ECO:0007669"/>
    <property type="project" value="UniProtKB-KW"/>
</dbReference>
<evidence type="ECO:0000256" key="7">
    <source>
        <dbReference type="ARBA" id="ARBA00022763"/>
    </source>
</evidence>
<dbReference type="InterPro" id="IPR001357">
    <property type="entry name" value="BRCT_dom"/>
</dbReference>
<dbReference type="InterPro" id="IPR004149">
    <property type="entry name" value="Znf_DNAligase_C4"/>
</dbReference>
<keyword evidence="11 14" id="KW-0234">DNA repair</keyword>
<dbReference type="InterPro" id="IPR033136">
    <property type="entry name" value="DNA_ligase_CS"/>
</dbReference>
<dbReference type="PANTHER" id="PTHR23389:SF9">
    <property type="entry name" value="DNA LIGASE"/>
    <property type="match status" value="1"/>
</dbReference>
<evidence type="ECO:0000256" key="1">
    <source>
        <dbReference type="ARBA" id="ARBA00004067"/>
    </source>
</evidence>
<evidence type="ECO:0000259" key="17">
    <source>
        <dbReference type="PROSITE" id="PS50172"/>
    </source>
</evidence>
<evidence type="ECO:0000256" key="6">
    <source>
        <dbReference type="ARBA" id="ARBA00022723"/>
    </source>
</evidence>
<dbReference type="InterPro" id="IPR013840">
    <property type="entry name" value="DNAligase_N"/>
</dbReference>
<keyword evidence="7 14" id="KW-0227">DNA damage</keyword>
<dbReference type="InterPro" id="IPR012340">
    <property type="entry name" value="NA-bd_OB-fold"/>
</dbReference>
<comment type="similarity">
    <text evidence="13 14">Belongs to the NAD-dependent DNA ligase family. LigA subfamily.</text>
</comment>
<dbReference type="InterPro" id="IPR001679">
    <property type="entry name" value="DNA_ligase"/>
</dbReference>
<dbReference type="STRING" id="1802660.A2735_02965"/>
<protein>
    <recommendedName>
        <fullName evidence="3 14">DNA ligase</fullName>
        <ecNumber evidence="2 14">6.5.1.2</ecNumber>
    </recommendedName>
    <alternativeName>
        <fullName evidence="14">Polydeoxyribonucleotide synthase [NAD(+)]</fullName>
    </alternativeName>
</protein>
<dbReference type="SUPFAM" id="SSF47781">
    <property type="entry name" value="RuvA domain 2-like"/>
    <property type="match status" value="1"/>
</dbReference>
<dbReference type="Gene3D" id="1.10.150.20">
    <property type="entry name" value="5' to 3' exonuclease, C-terminal subdomain"/>
    <property type="match status" value="2"/>
</dbReference>
<dbReference type="GO" id="GO:0006281">
    <property type="term" value="P:DNA repair"/>
    <property type="evidence" value="ECO:0007669"/>
    <property type="project" value="UniProtKB-KW"/>
</dbReference>